<sequence>MENSMAEEATRVILSRLIARRNTGSPGVFICAQRKVKSNIALPIYHNPHRNLSKHPPRPHWEHLRVSARKEVAMTSRQGESKHLPLLIIEAEMVDMEAQAQAAANN</sequence>
<evidence type="ECO:0000313" key="1">
    <source>
        <dbReference type="EMBL" id="KAF7116220.1"/>
    </source>
</evidence>
<dbReference type="Proteomes" id="UP000626092">
    <property type="component" value="Unassembled WGS sequence"/>
</dbReference>
<dbReference type="EMBL" id="WJXA01000084">
    <property type="protein sequence ID" value="KAF7116220.1"/>
    <property type="molecule type" value="Genomic_DNA"/>
</dbReference>
<organism evidence="1 2">
    <name type="scientific">Rhododendron simsii</name>
    <name type="common">Sims's rhododendron</name>
    <dbReference type="NCBI Taxonomy" id="118357"/>
    <lineage>
        <taxon>Eukaryota</taxon>
        <taxon>Viridiplantae</taxon>
        <taxon>Streptophyta</taxon>
        <taxon>Embryophyta</taxon>
        <taxon>Tracheophyta</taxon>
        <taxon>Spermatophyta</taxon>
        <taxon>Magnoliopsida</taxon>
        <taxon>eudicotyledons</taxon>
        <taxon>Gunneridae</taxon>
        <taxon>Pentapetalae</taxon>
        <taxon>asterids</taxon>
        <taxon>Ericales</taxon>
        <taxon>Ericaceae</taxon>
        <taxon>Ericoideae</taxon>
        <taxon>Rhodoreae</taxon>
        <taxon>Rhododendron</taxon>
    </lineage>
</organism>
<name>A0A834FXJ2_RHOSS</name>
<proteinExistence type="predicted"/>
<accession>A0A834FXJ2</accession>
<protein>
    <submittedName>
        <fullName evidence="1">Uncharacterized protein</fullName>
    </submittedName>
</protein>
<comment type="caution">
    <text evidence="1">The sequence shown here is derived from an EMBL/GenBank/DDBJ whole genome shotgun (WGS) entry which is preliminary data.</text>
</comment>
<gene>
    <name evidence="1" type="ORF">RHSIM_RhsimUnG0033100</name>
</gene>
<evidence type="ECO:0000313" key="2">
    <source>
        <dbReference type="Proteomes" id="UP000626092"/>
    </source>
</evidence>
<dbReference type="AlphaFoldDB" id="A0A834FXJ2"/>
<reference evidence="1" key="1">
    <citation type="submission" date="2019-11" db="EMBL/GenBank/DDBJ databases">
        <authorList>
            <person name="Liu Y."/>
            <person name="Hou J."/>
            <person name="Li T.-Q."/>
            <person name="Guan C.-H."/>
            <person name="Wu X."/>
            <person name="Wu H.-Z."/>
            <person name="Ling F."/>
            <person name="Zhang R."/>
            <person name="Shi X.-G."/>
            <person name="Ren J.-P."/>
            <person name="Chen E.-F."/>
            <person name="Sun J.-M."/>
        </authorList>
    </citation>
    <scope>NUCLEOTIDE SEQUENCE</scope>
    <source>
        <strain evidence="1">Adult_tree_wgs_1</strain>
        <tissue evidence="1">Leaves</tissue>
    </source>
</reference>
<keyword evidence="2" id="KW-1185">Reference proteome</keyword>